<keyword evidence="2" id="KW-1185">Reference proteome</keyword>
<proteinExistence type="predicted"/>
<organism evidence="1 2">
    <name type="scientific">Penicilliopsis zonata CBS 506.65</name>
    <dbReference type="NCBI Taxonomy" id="1073090"/>
    <lineage>
        <taxon>Eukaryota</taxon>
        <taxon>Fungi</taxon>
        <taxon>Dikarya</taxon>
        <taxon>Ascomycota</taxon>
        <taxon>Pezizomycotina</taxon>
        <taxon>Eurotiomycetes</taxon>
        <taxon>Eurotiomycetidae</taxon>
        <taxon>Eurotiales</taxon>
        <taxon>Aspergillaceae</taxon>
        <taxon>Penicilliopsis</taxon>
    </lineage>
</organism>
<reference evidence="2" key="1">
    <citation type="journal article" date="2017" name="Genome Biol.">
        <title>Comparative genomics reveals high biological diversity and specific adaptations in the industrially and medically important fungal genus Aspergillus.</title>
        <authorList>
            <person name="de Vries R.P."/>
            <person name="Riley R."/>
            <person name="Wiebenga A."/>
            <person name="Aguilar-Osorio G."/>
            <person name="Amillis S."/>
            <person name="Uchima C.A."/>
            <person name="Anderluh G."/>
            <person name="Asadollahi M."/>
            <person name="Askin M."/>
            <person name="Barry K."/>
            <person name="Battaglia E."/>
            <person name="Bayram O."/>
            <person name="Benocci T."/>
            <person name="Braus-Stromeyer S.A."/>
            <person name="Caldana C."/>
            <person name="Canovas D."/>
            <person name="Cerqueira G.C."/>
            <person name="Chen F."/>
            <person name="Chen W."/>
            <person name="Choi C."/>
            <person name="Clum A."/>
            <person name="Dos Santos R.A."/>
            <person name="Damasio A.R."/>
            <person name="Diallinas G."/>
            <person name="Emri T."/>
            <person name="Fekete E."/>
            <person name="Flipphi M."/>
            <person name="Freyberg S."/>
            <person name="Gallo A."/>
            <person name="Gournas C."/>
            <person name="Habgood R."/>
            <person name="Hainaut M."/>
            <person name="Harispe M.L."/>
            <person name="Henrissat B."/>
            <person name="Hilden K.S."/>
            <person name="Hope R."/>
            <person name="Hossain A."/>
            <person name="Karabika E."/>
            <person name="Karaffa L."/>
            <person name="Karanyi Z."/>
            <person name="Krasevec N."/>
            <person name="Kuo A."/>
            <person name="Kusch H."/>
            <person name="LaButti K."/>
            <person name="Lagendijk E.L."/>
            <person name="Lapidus A."/>
            <person name="Levasseur A."/>
            <person name="Lindquist E."/>
            <person name="Lipzen A."/>
            <person name="Logrieco A.F."/>
            <person name="MacCabe A."/>
            <person name="Maekelae M.R."/>
            <person name="Malavazi I."/>
            <person name="Melin P."/>
            <person name="Meyer V."/>
            <person name="Mielnichuk N."/>
            <person name="Miskei M."/>
            <person name="Molnar A.P."/>
            <person name="Mule G."/>
            <person name="Ngan C.Y."/>
            <person name="Orejas M."/>
            <person name="Orosz E."/>
            <person name="Ouedraogo J.P."/>
            <person name="Overkamp K.M."/>
            <person name="Park H.-S."/>
            <person name="Perrone G."/>
            <person name="Piumi F."/>
            <person name="Punt P.J."/>
            <person name="Ram A.F."/>
            <person name="Ramon A."/>
            <person name="Rauscher S."/>
            <person name="Record E."/>
            <person name="Riano-Pachon D.M."/>
            <person name="Robert V."/>
            <person name="Roehrig J."/>
            <person name="Ruller R."/>
            <person name="Salamov A."/>
            <person name="Salih N.S."/>
            <person name="Samson R.A."/>
            <person name="Sandor E."/>
            <person name="Sanguinetti M."/>
            <person name="Schuetze T."/>
            <person name="Sepcic K."/>
            <person name="Shelest E."/>
            <person name="Sherlock G."/>
            <person name="Sophianopoulou V."/>
            <person name="Squina F.M."/>
            <person name="Sun H."/>
            <person name="Susca A."/>
            <person name="Todd R.B."/>
            <person name="Tsang A."/>
            <person name="Unkles S.E."/>
            <person name="van de Wiele N."/>
            <person name="van Rossen-Uffink D."/>
            <person name="Oliveira J.V."/>
            <person name="Vesth T.C."/>
            <person name="Visser J."/>
            <person name="Yu J.-H."/>
            <person name="Zhou M."/>
            <person name="Andersen M.R."/>
            <person name="Archer D.B."/>
            <person name="Baker S.E."/>
            <person name="Benoit I."/>
            <person name="Brakhage A.A."/>
            <person name="Braus G.H."/>
            <person name="Fischer R."/>
            <person name="Frisvad J.C."/>
            <person name="Goldman G.H."/>
            <person name="Houbraken J."/>
            <person name="Oakley B."/>
            <person name="Pocsi I."/>
            <person name="Scazzocchio C."/>
            <person name="Seiboth B."/>
            <person name="vanKuyk P.A."/>
            <person name="Wortman J."/>
            <person name="Dyer P.S."/>
            <person name="Grigoriev I.V."/>
        </authorList>
    </citation>
    <scope>NUCLEOTIDE SEQUENCE [LARGE SCALE GENOMIC DNA]</scope>
    <source>
        <strain evidence="2">CBS 506.65</strain>
    </source>
</reference>
<dbReference type="GeneID" id="34609718"/>
<evidence type="ECO:0000313" key="2">
    <source>
        <dbReference type="Proteomes" id="UP000184188"/>
    </source>
</evidence>
<dbReference type="Proteomes" id="UP000184188">
    <property type="component" value="Unassembled WGS sequence"/>
</dbReference>
<evidence type="ECO:0000313" key="1">
    <source>
        <dbReference type="EMBL" id="OJJ46313.1"/>
    </source>
</evidence>
<dbReference type="RefSeq" id="XP_022580823.1">
    <property type="nucleotide sequence ID" value="XM_022723253.1"/>
</dbReference>
<dbReference type="OrthoDB" id="5335351at2759"/>
<protein>
    <submittedName>
        <fullName evidence="1">Uncharacterized protein</fullName>
    </submittedName>
</protein>
<dbReference type="VEuPathDB" id="FungiDB:ASPZODRAFT_133344"/>
<name>A0A1L9SGR2_9EURO</name>
<dbReference type="STRING" id="1073090.A0A1L9SGR2"/>
<sequence>MTRPMDPASKISDEDLNRYRPLTTNLCRDDHDKVTTGTPQPQTHRLLENLEGCDWEQLEKRYTDTMQHYREAEAGIRSQVTELLEIFMAWSHVTVQQDETRAFKRFKTQTQHVGISEDGLESKKKHYTEVVKAFESALALLDHQ</sequence>
<accession>A0A1L9SGR2</accession>
<dbReference type="AlphaFoldDB" id="A0A1L9SGR2"/>
<gene>
    <name evidence="1" type="ORF">ASPZODRAFT_133344</name>
</gene>
<dbReference type="EMBL" id="KV878343">
    <property type="protein sequence ID" value="OJJ46313.1"/>
    <property type="molecule type" value="Genomic_DNA"/>
</dbReference>